<evidence type="ECO:0000256" key="7">
    <source>
        <dbReference type="RuleBase" id="RU363032"/>
    </source>
</evidence>
<accession>A0ABX1XW32</accession>
<organism evidence="9 10">
    <name type="scientific">Paenibacillus phytorum</name>
    <dbReference type="NCBI Taxonomy" id="2654977"/>
    <lineage>
        <taxon>Bacteria</taxon>
        <taxon>Bacillati</taxon>
        <taxon>Bacillota</taxon>
        <taxon>Bacilli</taxon>
        <taxon>Bacillales</taxon>
        <taxon>Paenibacillaceae</taxon>
        <taxon>Paenibacillus</taxon>
    </lineage>
</organism>
<dbReference type="PANTHER" id="PTHR43744">
    <property type="entry name" value="ABC TRANSPORTER PERMEASE PROTEIN MG189-RELATED-RELATED"/>
    <property type="match status" value="1"/>
</dbReference>
<gene>
    <name evidence="9" type="ORF">GC098_12640</name>
</gene>
<dbReference type="Gene3D" id="1.10.3720.10">
    <property type="entry name" value="MetI-like"/>
    <property type="match status" value="1"/>
</dbReference>
<dbReference type="PROSITE" id="PS50928">
    <property type="entry name" value="ABC_TM1"/>
    <property type="match status" value="1"/>
</dbReference>
<evidence type="ECO:0000256" key="2">
    <source>
        <dbReference type="ARBA" id="ARBA00022448"/>
    </source>
</evidence>
<evidence type="ECO:0000256" key="3">
    <source>
        <dbReference type="ARBA" id="ARBA00022475"/>
    </source>
</evidence>
<keyword evidence="5 7" id="KW-1133">Transmembrane helix</keyword>
<feature type="transmembrane region" description="Helical" evidence="7">
    <location>
        <begin position="106"/>
        <end position="126"/>
    </location>
</feature>
<feature type="transmembrane region" description="Helical" evidence="7">
    <location>
        <begin position="260"/>
        <end position="279"/>
    </location>
</feature>
<dbReference type="InterPro" id="IPR035906">
    <property type="entry name" value="MetI-like_sf"/>
</dbReference>
<keyword evidence="6 7" id="KW-0472">Membrane</keyword>
<dbReference type="RefSeq" id="WP_246358572.1">
    <property type="nucleotide sequence ID" value="NZ_WHOA01000089.1"/>
</dbReference>
<feature type="transmembrane region" description="Helical" evidence="7">
    <location>
        <begin position="70"/>
        <end position="94"/>
    </location>
</feature>
<feature type="domain" description="ABC transmembrane type-1" evidence="8">
    <location>
        <begin position="71"/>
        <end position="264"/>
    </location>
</feature>
<dbReference type="EMBL" id="WHOA01000089">
    <property type="protein sequence ID" value="NOU72261.1"/>
    <property type="molecule type" value="Genomic_DNA"/>
</dbReference>
<sequence length="294" mass="33329">MASQNKTHWLLHLVFLLIACTTILPIILVFMVSVTDETTITQNGYSFFPQKISFEAYKYLFLDSMTIIRAYGVTILITVVGTIVGLMLTALLAYPISRRDFPYKNMLTFFVFFTMLFNGGLVPWYLVFTKLIPLKDTIWSLIIPGLLLNGFFVLIMRTFFATSIPMAIIESAYMDGASESRIFFRIVLPLSTPVLATIGLFNTLGYWNDWFNSLVFLTDSKYYSLQYLLNKILLNIQFLSQNSRNTNASQIMATLPTETVRMAMAIIGIGPIVLAYPFFQKYFVKGLTVGAVKG</sequence>
<evidence type="ECO:0000256" key="6">
    <source>
        <dbReference type="ARBA" id="ARBA00023136"/>
    </source>
</evidence>
<feature type="transmembrane region" description="Helical" evidence="7">
    <location>
        <begin position="9"/>
        <end position="32"/>
    </location>
</feature>
<proteinExistence type="inferred from homology"/>
<feature type="transmembrane region" description="Helical" evidence="7">
    <location>
        <begin position="138"/>
        <end position="161"/>
    </location>
</feature>
<dbReference type="PROSITE" id="PS51257">
    <property type="entry name" value="PROKAR_LIPOPROTEIN"/>
    <property type="match status" value="1"/>
</dbReference>
<dbReference type="Proteomes" id="UP000616779">
    <property type="component" value="Unassembled WGS sequence"/>
</dbReference>
<dbReference type="CDD" id="cd06261">
    <property type="entry name" value="TM_PBP2"/>
    <property type="match status" value="1"/>
</dbReference>
<dbReference type="Pfam" id="PF00528">
    <property type="entry name" value="BPD_transp_1"/>
    <property type="match status" value="1"/>
</dbReference>
<keyword evidence="10" id="KW-1185">Reference proteome</keyword>
<evidence type="ECO:0000259" key="8">
    <source>
        <dbReference type="PROSITE" id="PS50928"/>
    </source>
</evidence>
<dbReference type="InterPro" id="IPR000515">
    <property type="entry name" value="MetI-like"/>
</dbReference>
<comment type="subcellular location">
    <subcellularLocation>
        <location evidence="1 7">Cell membrane</location>
        <topology evidence="1 7">Multi-pass membrane protein</topology>
    </subcellularLocation>
</comment>
<dbReference type="SUPFAM" id="SSF161098">
    <property type="entry name" value="MetI-like"/>
    <property type="match status" value="1"/>
</dbReference>
<feature type="transmembrane region" description="Helical" evidence="7">
    <location>
        <begin position="182"/>
        <end position="202"/>
    </location>
</feature>
<evidence type="ECO:0000256" key="4">
    <source>
        <dbReference type="ARBA" id="ARBA00022692"/>
    </source>
</evidence>
<comment type="caution">
    <text evidence="9">The sequence shown here is derived from an EMBL/GenBank/DDBJ whole genome shotgun (WGS) entry which is preliminary data.</text>
</comment>
<keyword evidence="3" id="KW-1003">Cell membrane</keyword>
<protein>
    <submittedName>
        <fullName evidence="9">ABC transporter permease subunit</fullName>
    </submittedName>
</protein>
<dbReference type="PANTHER" id="PTHR43744:SF9">
    <property type="entry name" value="POLYGALACTURONAN_RHAMNOGALACTURONAN TRANSPORT SYSTEM PERMEASE PROTEIN YTCP"/>
    <property type="match status" value="1"/>
</dbReference>
<evidence type="ECO:0000313" key="10">
    <source>
        <dbReference type="Proteomes" id="UP000616779"/>
    </source>
</evidence>
<evidence type="ECO:0000313" key="9">
    <source>
        <dbReference type="EMBL" id="NOU72261.1"/>
    </source>
</evidence>
<reference evidence="9 10" key="1">
    <citation type="submission" date="2019-10" db="EMBL/GenBank/DDBJ databases">
        <title>Description of Paenibacillus terrestris sp. nov.</title>
        <authorList>
            <person name="Carlier A."/>
            <person name="Qi S."/>
        </authorList>
    </citation>
    <scope>NUCLEOTIDE SEQUENCE [LARGE SCALE GENOMIC DNA]</scope>
    <source>
        <strain evidence="9 10">LMG 31458</strain>
    </source>
</reference>
<keyword evidence="2 7" id="KW-0813">Transport</keyword>
<comment type="similarity">
    <text evidence="7">Belongs to the binding-protein-dependent transport system permease family.</text>
</comment>
<name>A0ABX1XW32_9BACL</name>
<keyword evidence="4 7" id="KW-0812">Transmembrane</keyword>
<evidence type="ECO:0000256" key="1">
    <source>
        <dbReference type="ARBA" id="ARBA00004651"/>
    </source>
</evidence>
<evidence type="ECO:0000256" key="5">
    <source>
        <dbReference type="ARBA" id="ARBA00022989"/>
    </source>
</evidence>